<proteinExistence type="predicted"/>
<dbReference type="RefSeq" id="XP_044543692.1">
    <property type="nucleotide sequence ID" value="XM_044686387.1"/>
</dbReference>
<name>A0AA88GGM1_NAELO</name>
<gene>
    <name evidence="1" type="ORF">C9374_010802</name>
</gene>
<evidence type="ECO:0008006" key="3">
    <source>
        <dbReference type="Google" id="ProtNLM"/>
    </source>
</evidence>
<dbReference type="EMBL" id="PYSW02000045">
    <property type="protein sequence ID" value="KAG2374518.1"/>
    <property type="molecule type" value="Genomic_DNA"/>
</dbReference>
<dbReference type="AlphaFoldDB" id="A0AA88GGM1"/>
<accession>A0AA88GGM1</accession>
<keyword evidence="2" id="KW-1185">Reference proteome</keyword>
<organism evidence="1 2">
    <name type="scientific">Naegleria lovaniensis</name>
    <name type="common">Amoeba</name>
    <dbReference type="NCBI Taxonomy" id="51637"/>
    <lineage>
        <taxon>Eukaryota</taxon>
        <taxon>Discoba</taxon>
        <taxon>Heterolobosea</taxon>
        <taxon>Tetramitia</taxon>
        <taxon>Eutetramitia</taxon>
        <taxon>Vahlkampfiidae</taxon>
        <taxon>Naegleria</taxon>
    </lineage>
</organism>
<comment type="caution">
    <text evidence="1">The sequence shown here is derived from an EMBL/GenBank/DDBJ whole genome shotgun (WGS) entry which is preliminary data.</text>
</comment>
<evidence type="ECO:0000313" key="2">
    <source>
        <dbReference type="Proteomes" id="UP000816034"/>
    </source>
</evidence>
<dbReference type="GeneID" id="68103256"/>
<reference evidence="1 2" key="1">
    <citation type="journal article" date="2018" name="BMC Genomics">
        <title>The genome of Naegleria lovaniensis, the basis for a comparative approach to unravel pathogenicity factors of the human pathogenic amoeba N. fowleri.</title>
        <authorList>
            <person name="Liechti N."/>
            <person name="Schurch N."/>
            <person name="Bruggmann R."/>
            <person name="Wittwer M."/>
        </authorList>
    </citation>
    <scope>NUCLEOTIDE SEQUENCE [LARGE SCALE GENOMIC DNA]</scope>
    <source>
        <strain evidence="1 2">ATCC 30569</strain>
    </source>
</reference>
<protein>
    <recommendedName>
        <fullName evidence="3">F-box domain-containing protein</fullName>
    </recommendedName>
</protein>
<sequence>MNPSLKKQKRDHHSPLEHETPLDDWNHSLFHRSDLFQRIMMSGFLPLHDVLHHVRLVCKLWNDHVESGWNVFHFHVLVQIFQLKIPERIISSQEQQEQLPNHSAKSTLMLFFSILKACREIRMGLEHLSFNSFLEFSIFETPRTTHEKELFQNEFQEELNSMEEDLASQFLSDKFYKSWPHVSSPRKNDVLLTWIPNFLNGKQNYWTNLNCDQWFTRPFQSLTDKNDKNDNLNQTNNNNHLEIKSLLWVQRTFERGNYKEFFFDMVLHLEGGMLDHSKNLIEKLFLVKAVDECTIEKAEPVILETPLMCSNTKFDYVSLDLTFETETRHAICQHVTCFSKYSLTFIDLEFVNDFQSLDMLMQGPIPNDLDSFFNQKLEQILYRLWSTGLLNVKFIRNFIFKLLLALAHKRNDWYSLSFHDHIQDSCSHAQATKGVTEWFNEYLRNKQSTTRNNNTEECHEEVLLQTFVKDHEFFQGYHEGEKIQSYMLVLMLQPNFETQTCSFQVLKYLFYEYSTHGEIMS</sequence>
<dbReference type="Proteomes" id="UP000816034">
    <property type="component" value="Unassembled WGS sequence"/>
</dbReference>
<evidence type="ECO:0000313" key="1">
    <source>
        <dbReference type="EMBL" id="KAG2374518.1"/>
    </source>
</evidence>